<keyword evidence="1" id="KW-0805">Transcription regulation</keyword>
<feature type="domain" description="HTH crp-type" evidence="6">
    <location>
        <begin position="147"/>
        <end position="215"/>
    </location>
</feature>
<keyword evidence="2" id="KW-0238">DNA-binding</keyword>
<accession>A0ABW0H072</accession>
<dbReference type="InterPro" id="IPR012318">
    <property type="entry name" value="HTH_CRP"/>
</dbReference>
<dbReference type="InterPro" id="IPR000595">
    <property type="entry name" value="cNMP-bd_dom"/>
</dbReference>
<dbReference type="InterPro" id="IPR014710">
    <property type="entry name" value="RmlC-like_jellyroll"/>
</dbReference>
<feature type="compositionally biased region" description="Basic and acidic residues" evidence="4">
    <location>
        <begin position="230"/>
        <end position="241"/>
    </location>
</feature>
<dbReference type="PROSITE" id="PS51063">
    <property type="entry name" value="HTH_CRP_2"/>
    <property type="match status" value="1"/>
</dbReference>
<dbReference type="PROSITE" id="PS50042">
    <property type="entry name" value="CNMP_BINDING_3"/>
    <property type="match status" value="1"/>
</dbReference>
<dbReference type="SUPFAM" id="SSF51206">
    <property type="entry name" value="cAMP-binding domain-like"/>
    <property type="match status" value="1"/>
</dbReference>
<dbReference type="EMBL" id="JBHSLL010000056">
    <property type="protein sequence ID" value="MFC5387322.1"/>
    <property type="molecule type" value="Genomic_DNA"/>
</dbReference>
<dbReference type="PANTHER" id="PTHR24567">
    <property type="entry name" value="CRP FAMILY TRANSCRIPTIONAL REGULATORY PROTEIN"/>
    <property type="match status" value="1"/>
</dbReference>
<evidence type="ECO:0000259" key="6">
    <source>
        <dbReference type="PROSITE" id="PS51063"/>
    </source>
</evidence>
<sequence length="249" mass="28167">MTDDRKSELRRLPLFREMSTPTFESLMKIAYSQVFPPRLDLIEQGDFADFLHILIDGSVELFASWNGRSTVMGVVQPVSTFILAACVCDEPYLMSARTLERSRIVMIPVADVRVSLRHDPDFAMAAMRELANGYRGFVRQTRNLKLRSSVERLAAYILQRSDHENAADSIVLPVEKRHLASYLGMTPENLSRSIKALQGQCLKVQGMRLTITDRAQLTALALPDAVMDEPVKRSARPDSKHNMNMRRTA</sequence>
<feature type="domain" description="Cyclic nucleotide-binding" evidence="5">
    <location>
        <begin position="14"/>
        <end position="107"/>
    </location>
</feature>
<dbReference type="Pfam" id="PF00027">
    <property type="entry name" value="cNMP_binding"/>
    <property type="match status" value="1"/>
</dbReference>
<evidence type="ECO:0000259" key="5">
    <source>
        <dbReference type="PROSITE" id="PS50042"/>
    </source>
</evidence>
<dbReference type="SUPFAM" id="SSF46785">
    <property type="entry name" value="Winged helix' DNA-binding domain"/>
    <property type="match status" value="1"/>
</dbReference>
<reference evidence="8" key="1">
    <citation type="journal article" date="2019" name="Int. J. Syst. Evol. Microbiol.">
        <title>The Global Catalogue of Microorganisms (GCM) 10K type strain sequencing project: providing services to taxonomists for standard genome sequencing and annotation.</title>
        <authorList>
            <consortium name="The Broad Institute Genomics Platform"/>
            <consortium name="The Broad Institute Genome Sequencing Center for Infectious Disease"/>
            <person name="Wu L."/>
            <person name="Ma J."/>
        </authorList>
    </citation>
    <scope>NUCLEOTIDE SEQUENCE [LARGE SCALE GENOMIC DNA]</scope>
    <source>
        <strain evidence="8">CGMCC 4.1415</strain>
    </source>
</reference>
<gene>
    <name evidence="7" type="ORF">ACFPLB_15285</name>
</gene>
<comment type="caution">
    <text evidence="7">The sequence shown here is derived from an EMBL/GenBank/DDBJ whole genome shotgun (WGS) entry which is preliminary data.</text>
</comment>
<dbReference type="Pfam" id="PF13545">
    <property type="entry name" value="HTH_Crp_2"/>
    <property type="match status" value="1"/>
</dbReference>
<dbReference type="Gene3D" id="1.10.10.10">
    <property type="entry name" value="Winged helix-like DNA-binding domain superfamily/Winged helix DNA-binding domain"/>
    <property type="match status" value="1"/>
</dbReference>
<dbReference type="InterPro" id="IPR050397">
    <property type="entry name" value="Env_Response_Regulators"/>
</dbReference>
<feature type="region of interest" description="Disordered" evidence="4">
    <location>
        <begin position="230"/>
        <end position="249"/>
    </location>
</feature>
<dbReference type="CDD" id="cd00038">
    <property type="entry name" value="CAP_ED"/>
    <property type="match status" value="1"/>
</dbReference>
<name>A0ABW0H072_9HYPH</name>
<dbReference type="Proteomes" id="UP001596016">
    <property type="component" value="Unassembled WGS sequence"/>
</dbReference>
<dbReference type="RefSeq" id="WP_378231186.1">
    <property type="nucleotide sequence ID" value="NZ_JBHSLL010000056.1"/>
</dbReference>
<evidence type="ECO:0000256" key="4">
    <source>
        <dbReference type="SAM" id="MobiDB-lite"/>
    </source>
</evidence>
<organism evidence="7 8">
    <name type="scientific">Aquamicrobium segne</name>
    <dbReference type="NCBI Taxonomy" id="469547"/>
    <lineage>
        <taxon>Bacteria</taxon>
        <taxon>Pseudomonadati</taxon>
        <taxon>Pseudomonadota</taxon>
        <taxon>Alphaproteobacteria</taxon>
        <taxon>Hyphomicrobiales</taxon>
        <taxon>Phyllobacteriaceae</taxon>
        <taxon>Aquamicrobium</taxon>
    </lineage>
</organism>
<proteinExistence type="predicted"/>
<dbReference type="InterPro" id="IPR036390">
    <property type="entry name" value="WH_DNA-bd_sf"/>
</dbReference>
<dbReference type="Gene3D" id="2.60.120.10">
    <property type="entry name" value="Jelly Rolls"/>
    <property type="match status" value="1"/>
</dbReference>
<protein>
    <submittedName>
        <fullName evidence="7">Helix-turn-helix domain-containing protein</fullName>
    </submittedName>
</protein>
<evidence type="ECO:0000313" key="8">
    <source>
        <dbReference type="Proteomes" id="UP001596016"/>
    </source>
</evidence>
<dbReference type="SMART" id="SM00100">
    <property type="entry name" value="cNMP"/>
    <property type="match status" value="1"/>
</dbReference>
<dbReference type="NCBIfam" id="NF006901">
    <property type="entry name" value="PRK09392.1"/>
    <property type="match status" value="1"/>
</dbReference>
<dbReference type="InterPro" id="IPR018490">
    <property type="entry name" value="cNMP-bd_dom_sf"/>
</dbReference>
<evidence type="ECO:0000256" key="1">
    <source>
        <dbReference type="ARBA" id="ARBA00023015"/>
    </source>
</evidence>
<evidence type="ECO:0000313" key="7">
    <source>
        <dbReference type="EMBL" id="MFC5387322.1"/>
    </source>
</evidence>
<evidence type="ECO:0000256" key="3">
    <source>
        <dbReference type="ARBA" id="ARBA00023163"/>
    </source>
</evidence>
<keyword evidence="3" id="KW-0804">Transcription</keyword>
<keyword evidence="8" id="KW-1185">Reference proteome</keyword>
<dbReference type="PANTHER" id="PTHR24567:SF26">
    <property type="entry name" value="REGULATORY PROTEIN YEIL"/>
    <property type="match status" value="1"/>
</dbReference>
<dbReference type="InterPro" id="IPR036388">
    <property type="entry name" value="WH-like_DNA-bd_sf"/>
</dbReference>
<evidence type="ECO:0000256" key="2">
    <source>
        <dbReference type="ARBA" id="ARBA00023125"/>
    </source>
</evidence>